<feature type="transmembrane region" description="Helical" evidence="7">
    <location>
        <begin position="33"/>
        <end position="53"/>
    </location>
</feature>
<dbReference type="Gene3D" id="1.10.287.950">
    <property type="entry name" value="Methyl-accepting chemotaxis protein"/>
    <property type="match status" value="1"/>
</dbReference>
<dbReference type="PROSITE" id="PS50885">
    <property type="entry name" value="HAMP"/>
    <property type="match status" value="1"/>
</dbReference>
<dbReference type="RefSeq" id="WP_377466235.1">
    <property type="nucleotide sequence ID" value="NZ_JBHUOP010000003.1"/>
</dbReference>
<dbReference type="PANTHER" id="PTHR32089">
    <property type="entry name" value="METHYL-ACCEPTING CHEMOTAXIS PROTEIN MCPB"/>
    <property type="match status" value="1"/>
</dbReference>
<dbReference type="Pfam" id="PF00672">
    <property type="entry name" value="HAMP"/>
    <property type="match status" value="1"/>
</dbReference>
<comment type="similarity">
    <text evidence="4">Belongs to the methyl-accepting chemotaxis (MCP) protein family.</text>
</comment>
<gene>
    <name evidence="10" type="ORF">ACFSYH_07425</name>
</gene>
<dbReference type="Pfam" id="PF00015">
    <property type="entry name" value="MCPsignal"/>
    <property type="match status" value="1"/>
</dbReference>
<evidence type="ECO:0000256" key="4">
    <source>
        <dbReference type="ARBA" id="ARBA00029447"/>
    </source>
</evidence>
<keyword evidence="11" id="KW-1185">Reference proteome</keyword>
<keyword evidence="3 5" id="KW-0807">Transducer</keyword>
<comment type="caution">
    <text evidence="10">The sequence shown here is derived from an EMBL/GenBank/DDBJ whole genome shotgun (WGS) entry which is preliminary data.</text>
</comment>
<evidence type="ECO:0000259" key="8">
    <source>
        <dbReference type="PROSITE" id="PS50111"/>
    </source>
</evidence>
<sequence length="548" mass="57930">MAPSNEPEVDLMEETTTEETSAPKRSITLQQRLYGLLATAVVGAIILGAAGLISVSRLSAETKELVDINQNISARIHEIQELQLQNRVYIGQMAAADNQLARNTWHSRMLELDVEIERVQTEISEYLGGTSDTFRAFEENYALFLDARENKLVPRLGVHDSVTGFSAYFSSAIQPFIDTYAEDLEAAQAEVDLMYEDAIASANQVQHITVVIIVIAWAFAITLSIVIGLQVIRKVRAAVAALTESITAMADGDITVPAQVYGNDELGRLSMLLNVAREAIINTLRGVSDNSEAVNLASQALGTSGGQVAAVAQETSSQAEVVATASEQVSLSVQTVAAGAEQMGASIREIAENASEAARVATRATTVAAETNQTVEKLGDSSKEIGTVVRAITSIAEQTNLLALNATIEAARAGEAGKGFAVVAGEVKDLAQETAKATEDIARRVEAIQVDTQSAVSAITEISEIIATINDYQGTIASSVEEQTATTTEMSRSVVEAAAGINDIATNIAGVATAAAQSSTTVAEMSVASNELAELSSELQEKVGQFRF</sequence>
<dbReference type="SMART" id="SM00304">
    <property type="entry name" value="HAMP"/>
    <property type="match status" value="3"/>
</dbReference>
<evidence type="ECO:0000256" key="2">
    <source>
        <dbReference type="ARBA" id="ARBA00022989"/>
    </source>
</evidence>
<accession>A0ABW5XFI9</accession>
<evidence type="ECO:0000313" key="10">
    <source>
        <dbReference type="EMBL" id="MFD2840402.1"/>
    </source>
</evidence>
<keyword evidence="2 7" id="KW-1133">Transmembrane helix</keyword>
<evidence type="ECO:0000256" key="7">
    <source>
        <dbReference type="SAM" id="Phobius"/>
    </source>
</evidence>
<dbReference type="PANTHER" id="PTHR32089:SF112">
    <property type="entry name" value="LYSOZYME-LIKE PROTEIN-RELATED"/>
    <property type="match status" value="1"/>
</dbReference>
<proteinExistence type="inferred from homology"/>
<evidence type="ECO:0000256" key="5">
    <source>
        <dbReference type="PROSITE-ProRule" id="PRU00284"/>
    </source>
</evidence>
<dbReference type="CDD" id="cd06225">
    <property type="entry name" value="HAMP"/>
    <property type="match status" value="1"/>
</dbReference>
<protein>
    <submittedName>
        <fullName evidence="10">Methyl-accepting chemotaxis protein</fullName>
    </submittedName>
</protein>
<evidence type="ECO:0000256" key="3">
    <source>
        <dbReference type="ARBA" id="ARBA00023224"/>
    </source>
</evidence>
<reference evidence="11" key="1">
    <citation type="journal article" date="2019" name="Int. J. Syst. Evol. Microbiol.">
        <title>The Global Catalogue of Microorganisms (GCM) 10K type strain sequencing project: providing services to taxonomists for standard genome sequencing and annotation.</title>
        <authorList>
            <consortium name="The Broad Institute Genomics Platform"/>
            <consortium name="The Broad Institute Genome Sequencing Center for Infectious Disease"/>
            <person name="Wu L."/>
            <person name="Ma J."/>
        </authorList>
    </citation>
    <scope>NUCLEOTIDE SEQUENCE [LARGE SCALE GENOMIC DNA]</scope>
    <source>
        <strain evidence="11">KCTC 33576</strain>
    </source>
</reference>
<feature type="compositionally biased region" description="Acidic residues" evidence="6">
    <location>
        <begin position="7"/>
        <end position="17"/>
    </location>
</feature>
<name>A0ABW5XFI9_9MICO</name>
<feature type="region of interest" description="Disordered" evidence="6">
    <location>
        <begin position="1"/>
        <end position="23"/>
    </location>
</feature>
<organism evidence="10 11">
    <name type="scientific">Populibacterium corticicola</name>
    <dbReference type="NCBI Taxonomy" id="1812826"/>
    <lineage>
        <taxon>Bacteria</taxon>
        <taxon>Bacillati</taxon>
        <taxon>Actinomycetota</taxon>
        <taxon>Actinomycetes</taxon>
        <taxon>Micrococcales</taxon>
        <taxon>Jonesiaceae</taxon>
        <taxon>Populibacterium</taxon>
    </lineage>
</organism>
<dbReference type="PRINTS" id="PR00260">
    <property type="entry name" value="CHEMTRNSDUCR"/>
</dbReference>
<dbReference type="InterPro" id="IPR003660">
    <property type="entry name" value="HAMP_dom"/>
</dbReference>
<dbReference type="EMBL" id="JBHUOP010000003">
    <property type="protein sequence ID" value="MFD2840402.1"/>
    <property type="molecule type" value="Genomic_DNA"/>
</dbReference>
<dbReference type="Proteomes" id="UP001597391">
    <property type="component" value="Unassembled WGS sequence"/>
</dbReference>
<dbReference type="PROSITE" id="PS50111">
    <property type="entry name" value="CHEMOTAXIS_TRANSDUC_2"/>
    <property type="match status" value="1"/>
</dbReference>
<evidence type="ECO:0000313" key="11">
    <source>
        <dbReference type="Proteomes" id="UP001597391"/>
    </source>
</evidence>
<feature type="transmembrane region" description="Helical" evidence="7">
    <location>
        <begin position="208"/>
        <end position="229"/>
    </location>
</feature>
<feature type="domain" description="HAMP" evidence="9">
    <location>
        <begin position="233"/>
        <end position="285"/>
    </location>
</feature>
<keyword evidence="1 7" id="KW-0812">Transmembrane</keyword>
<dbReference type="SUPFAM" id="SSF58104">
    <property type="entry name" value="Methyl-accepting chemotaxis protein (MCP) signaling domain"/>
    <property type="match status" value="1"/>
</dbReference>
<dbReference type="InterPro" id="IPR004090">
    <property type="entry name" value="Chemotax_Me-accpt_rcpt"/>
</dbReference>
<keyword evidence="7" id="KW-0472">Membrane</keyword>
<feature type="domain" description="Methyl-accepting transducer" evidence="8">
    <location>
        <begin position="304"/>
        <end position="533"/>
    </location>
</feature>
<dbReference type="SMART" id="SM00283">
    <property type="entry name" value="MA"/>
    <property type="match status" value="1"/>
</dbReference>
<evidence type="ECO:0000256" key="6">
    <source>
        <dbReference type="SAM" id="MobiDB-lite"/>
    </source>
</evidence>
<dbReference type="InterPro" id="IPR004089">
    <property type="entry name" value="MCPsignal_dom"/>
</dbReference>
<evidence type="ECO:0000256" key="1">
    <source>
        <dbReference type="ARBA" id="ARBA00022692"/>
    </source>
</evidence>
<evidence type="ECO:0000259" key="9">
    <source>
        <dbReference type="PROSITE" id="PS50885"/>
    </source>
</evidence>